<dbReference type="InterPro" id="IPR004516">
    <property type="entry name" value="HisRS/HisZ"/>
</dbReference>
<dbReference type="SUPFAM" id="SSF52954">
    <property type="entry name" value="Class II aaRS ABD-related"/>
    <property type="match status" value="1"/>
</dbReference>
<dbReference type="Pfam" id="PF13393">
    <property type="entry name" value="tRNA-synt_His"/>
    <property type="match status" value="1"/>
</dbReference>
<dbReference type="Gene3D" id="3.30.930.10">
    <property type="entry name" value="Bira Bifunctional Protein, Domain 2"/>
    <property type="match status" value="1"/>
</dbReference>
<dbReference type="Proteomes" id="UP001424741">
    <property type="component" value="Unassembled WGS sequence"/>
</dbReference>
<dbReference type="EMBL" id="BAABRL010000007">
    <property type="protein sequence ID" value="GAA5496168.1"/>
    <property type="molecule type" value="Genomic_DNA"/>
</dbReference>
<dbReference type="GO" id="GO:0016874">
    <property type="term" value="F:ligase activity"/>
    <property type="evidence" value="ECO:0007669"/>
    <property type="project" value="UniProtKB-KW"/>
</dbReference>
<gene>
    <name evidence="8 10" type="primary">hisS</name>
    <name evidence="10" type="ORF">Rhal01_02350</name>
</gene>
<comment type="catalytic activity">
    <reaction evidence="7 8">
        <text>tRNA(His) + L-histidine + ATP = L-histidyl-tRNA(His) + AMP + diphosphate + H(+)</text>
        <dbReference type="Rhea" id="RHEA:17313"/>
        <dbReference type="Rhea" id="RHEA-COMP:9665"/>
        <dbReference type="Rhea" id="RHEA-COMP:9689"/>
        <dbReference type="ChEBI" id="CHEBI:15378"/>
        <dbReference type="ChEBI" id="CHEBI:30616"/>
        <dbReference type="ChEBI" id="CHEBI:33019"/>
        <dbReference type="ChEBI" id="CHEBI:57595"/>
        <dbReference type="ChEBI" id="CHEBI:78442"/>
        <dbReference type="ChEBI" id="CHEBI:78527"/>
        <dbReference type="ChEBI" id="CHEBI:456215"/>
        <dbReference type="EC" id="6.1.1.21"/>
    </reaction>
</comment>
<dbReference type="Pfam" id="PF03129">
    <property type="entry name" value="HGTP_anticodon"/>
    <property type="match status" value="1"/>
</dbReference>
<dbReference type="InterPro" id="IPR006195">
    <property type="entry name" value="aa-tRNA-synth_II"/>
</dbReference>
<reference evidence="10 11" key="1">
    <citation type="submission" date="2024-02" db="EMBL/GenBank/DDBJ databases">
        <title>Rubritalea halochordaticola NBRC 107102.</title>
        <authorList>
            <person name="Ichikawa N."/>
            <person name="Katano-Makiyama Y."/>
            <person name="Hidaka K."/>
        </authorList>
    </citation>
    <scope>NUCLEOTIDE SEQUENCE [LARGE SCALE GENOMIC DNA]</scope>
    <source>
        <strain evidence="10 11">NBRC 107102</strain>
    </source>
</reference>
<keyword evidence="8" id="KW-0963">Cytoplasm</keyword>
<dbReference type="CDD" id="cd00773">
    <property type="entry name" value="HisRS-like_core"/>
    <property type="match status" value="1"/>
</dbReference>
<comment type="similarity">
    <text evidence="1 8">Belongs to the class-II aminoacyl-tRNA synthetase family.</text>
</comment>
<comment type="caution">
    <text evidence="10">The sequence shown here is derived from an EMBL/GenBank/DDBJ whole genome shotgun (WGS) entry which is preliminary data.</text>
</comment>
<keyword evidence="11" id="KW-1185">Reference proteome</keyword>
<keyword evidence="8" id="KW-0067">ATP-binding</keyword>
<dbReference type="PIRSF" id="PIRSF001549">
    <property type="entry name" value="His-tRNA_synth"/>
    <property type="match status" value="1"/>
</dbReference>
<feature type="domain" description="Aminoacyl-transfer RNA synthetases class-II family profile" evidence="9">
    <location>
        <begin position="49"/>
        <end position="273"/>
    </location>
</feature>
<evidence type="ECO:0000313" key="11">
    <source>
        <dbReference type="Proteomes" id="UP001424741"/>
    </source>
</evidence>
<proteinExistence type="inferred from homology"/>
<accession>A0ABP9V0X1</accession>
<dbReference type="NCBIfam" id="TIGR00442">
    <property type="entry name" value="hisS"/>
    <property type="match status" value="1"/>
</dbReference>
<dbReference type="PANTHER" id="PTHR43707:SF1">
    <property type="entry name" value="HISTIDINE--TRNA LIGASE, MITOCHONDRIAL-RELATED"/>
    <property type="match status" value="1"/>
</dbReference>
<dbReference type="Gene3D" id="3.40.50.800">
    <property type="entry name" value="Anticodon-binding domain"/>
    <property type="match status" value="1"/>
</dbReference>
<evidence type="ECO:0000256" key="7">
    <source>
        <dbReference type="ARBA" id="ARBA00047639"/>
    </source>
</evidence>
<keyword evidence="4 8" id="KW-0547">Nucleotide-binding</keyword>
<name>A0ABP9V0X1_9BACT</name>
<evidence type="ECO:0000256" key="5">
    <source>
        <dbReference type="ARBA" id="ARBA00022917"/>
    </source>
</evidence>
<keyword evidence="3 8" id="KW-0436">Ligase</keyword>
<dbReference type="EC" id="6.1.1.21" evidence="8"/>
<dbReference type="InterPro" id="IPR004154">
    <property type="entry name" value="Anticodon-bd"/>
</dbReference>
<dbReference type="PANTHER" id="PTHR43707">
    <property type="entry name" value="HISTIDYL-TRNA SYNTHETASE"/>
    <property type="match status" value="1"/>
</dbReference>
<dbReference type="InterPro" id="IPR036621">
    <property type="entry name" value="Anticodon-bd_dom_sf"/>
</dbReference>
<evidence type="ECO:0000256" key="1">
    <source>
        <dbReference type="ARBA" id="ARBA00008226"/>
    </source>
</evidence>
<dbReference type="InterPro" id="IPR045864">
    <property type="entry name" value="aa-tRNA-synth_II/BPL/LPL"/>
</dbReference>
<dbReference type="PROSITE" id="PS50862">
    <property type="entry name" value="AA_TRNA_LIGASE_II"/>
    <property type="match status" value="1"/>
</dbReference>
<dbReference type="InterPro" id="IPR015807">
    <property type="entry name" value="His-tRNA-ligase"/>
</dbReference>
<comment type="subunit">
    <text evidence="2 8">Homodimer.</text>
</comment>
<protein>
    <recommendedName>
        <fullName evidence="8">Histidine--tRNA ligase</fullName>
        <ecNumber evidence="8">6.1.1.21</ecNumber>
    </recommendedName>
    <alternativeName>
        <fullName evidence="8">Histidyl-tRNA synthetase</fullName>
        <shortName evidence="8">HisRS</shortName>
    </alternativeName>
</protein>
<evidence type="ECO:0000313" key="10">
    <source>
        <dbReference type="EMBL" id="GAA5496168.1"/>
    </source>
</evidence>
<sequence length="456" mass="51389">MRAVAAYIAAPRRRSAPVTFHLFVFQVMSKPNFNSLPGFRDFAPRDCAIRNYLFETWRGVAQRYGFVEYEAPIVESTELYLKKTGDELPTQLFRFEDQGGRDITLRPEVTASLARMVGANQRNYPKPMKWFEIGPCFRFEKPQKGRTREFIQFNADIIGEADPAADAELIALAIDTMLALGFTKKDFVIRASDRESWLRFCSERGIEDTTAFLQIIDKIERDKPEVLAEKLAKYDLTEEQVREFINDPANASPAFQQIQTDLTARGLGEYLQLDLTIVRGLAYYTGTVFEIFDTSKSMRAIAGGGRYDELIKGLSDGAVDLPCTGFAMGDVVIRNFIEETPHALMQLECWLQNQPACEVYVVVADEDQRPNALKAIADLRTAGIKVDFSMTPTKFNKQFKSAQSSGARFALIIGAEYPEMQLKILESRTEVTISAEESVVEVIQERLTQPDGPLIA</sequence>
<evidence type="ECO:0000256" key="6">
    <source>
        <dbReference type="ARBA" id="ARBA00023146"/>
    </source>
</evidence>
<dbReference type="SUPFAM" id="SSF55681">
    <property type="entry name" value="Class II aaRS and biotin synthetases"/>
    <property type="match status" value="1"/>
</dbReference>
<dbReference type="HAMAP" id="MF_00127">
    <property type="entry name" value="His_tRNA_synth"/>
    <property type="match status" value="1"/>
</dbReference>
<evidence type="ECO:0000256" key="4">
    <source>
        <dbReference type="ARBA" id="ARBA00022741"/>
    </source>
</evidence>
<dbReference type="InterPro" id="IPR041715">
    <property type="entry name" value="HisRS-like_core"/>
</dbReference>
<evidence type="ECO:0000256" key="3">
    <source>
        <dbReference type="ARBA" id="ARBA00022598"/>
    </source>
</evidence>
<evidence type="ECO:0000256" key="2">
    <source>
        <dbReference type="ARBA" id="ARBA00011738"/>
    </source>
</evidence>
<organism evidence="10 11">
    <name type="scientific">Rubritalea halochordaticola</name>
    <dbReference type="NCBI Taxonomy" id="714537"/>
    <lineage>
        <taxon>Bacteria</taxon>
        <taxon>Pseudomonadati</taxon>
        <taxon>Verrucomicrobiota</taxon>
        <taxon>Verrucomicrobiia</taxon>
        <taxon>Verrucomicrobiales</taxon>
        <taxon>Rubritaleaceae</taxon>
        <taxon>Rubritalea</taxon>
    </lineage>
</organism>
<comment type="subcellular location">
    <subcellularLocation>
        <location evidence="8">Cytoplasm</location>
    </subcellularLocation>
</comment>
<evidence type="ECO:0000259" key="9">
    <source>
        <dbReference type="PROSITE" id="PS50862"/>
    </source>
</evidence>
<keyword evidence="6 8" id="KW-0030">Aminoacyl-tRNA synthetase</keyword>
<evidence type="ECO:0000256" key="8">
    <source>
        <dbReference type="HAMAP-Rule" id="MF_00127"/>
    </source>
</evidence>
<keyword evidence="5 8" id="KW-0648">Protein biosynthesis</keyword>